<dbReference type="InterPro" id="IPR015889">
    <property type="entry name" value="Intradiol_dOase_core"/>
</dbReference>
<feature type="signal peptide" evidence="2">
    <location>
        <begin position="1"/>
        <end position="21"/>
    </location>
</feature>
<dbReference type="SUPFAM" id="SSF49482">
    <property type="entry name" value="Aromatic compound dioxygenase"/>
    <property type="match status" value="1"/>
</dbReference>
<organism evidence="3">
    <name type="scientific">uncultured Rubrobacteraceae bacterium</name>
    <dbReference type="NCBI Taxonomy" id="349277"/>
    <lineage>
        <taxon>Bacteria</taxon>
        <taxon>Bacillati</taxon>
        <taxon>Actinomycetota</taxon>
        <taxon>Rubrobacteria</taxon>
        <taxon>Rubrobacterales</taxon>
        <taxon>Rubrobacteraceae</taxon>
        <taxon>environmental samples</taxon>
    </lineage>
</organism>
<dbReference type="EMBL" id="CADCVG010000059">
    <property type="protein sequence ID" value="CAA9454846.1"/>
    <property type="molecule type" value="Genomic_DNA"/>
</dbReference>
<dbReference type="PANTHER" id="PTHR33711">
    <property type="entry name" value="DIOXYGENASE, PUTATIVE (AFU_ORTHOLOGUE AFUA_2G02910)-RELATED"/>
    <property type="match status" value="1"/>
</dbReference>
<protein>
    <recommendedName>
        <fullName evidence="4">Intradiol ring-cleavage dioxygenases domain-containing protein</fullName>
    </recommendedName>
</protein>
<dbReference type="InterPro" id="IPR050770">
    <property type="entry name" value="Intradiol_RC_Dioxygenase"/>
</dbReference>
<evidence type="ECO:0000256" key="1">
    <source>
        <dbReference type="SAM" id="MobiDB-lite"/>
    </source>
</evidence>
<evidence type="ECO:0000313" key="3">
    <source>
        <dbReference type="EMBL" id="CAA9454846.1"/>
    </source>
</evidence>
<name>A0A6J4QVM1_9ACTN</name>
<evidence type="ECO:0008006" key="4">
    <source>
        <dbReference type="Google" id="ProtNLM"/>
    </source>
</evidence>
<dbReference type="GO" id="GO:0005506">
    <property type="term" value="F:iron ion binding"/>
    <property type="evidence" value="ECO:0007669"/>
    <property type="project" value="InterPro"/>
</dbReference>
<gene>
    <name evidence="3" type="ORF">AVDCRST_MAG14-1451</name>
</gene>
<dbReference type="Gene3D" id="2.60.130.10">
    <property type="entry name" value="Aromatic compound dioxygenase"/>
    <property type="match status" value="1"/>
</dbReference>
<dbReference type="GO" id="GO:0016702">
    <property type="term" value="F:oxidoreductase activity, acting on single donors with incorporation of molecular oxygen, incorporation of two atoms of oxygen"/>
    <property type="evidence" value="ECO:0007669"/>
    <property type="project" value="InterPro"/>
</dbReference>
<proteinExistence type="predicted"/>
<keyword evidence="2" id="KW-0732">Signal</keyword>
<feature type="chain" id="PRO_5038853603" description="Intradiol ring-cleavage dioxygenases domain-containing protein" evidence="2">
    <location>
        <begin position="22"/>
        <end position="202"/>
    </location>
</feature>
<dbReference type="AlphaFoldDB" id="A0A6J4QVM1"/>
<dbReference type="PROSITE" id="PS51257">
    <property type="entry name" value="PROKAR_LIPOPROTEIN"/>
    <property type="match status" value="1"/>
</dbReference>
<feature type="region of interest" description="Disordered" evidence="1">
    <location>
        <begin position="52"/>
        <end position="90"/>
    </location>
</feature>
<evidence type="ECO:0000256" key="2">
    <source>
        <dbReference type="SAM" id="SignalP"/>
    </source>
</evidence>
<accession>A0A6J4QVM1</accession>
<feature type="compositionally biased region" description="Low complexity" evidence="1">
    <location>
        <begin position="52"/>
        <end position="79"/>
    </location>
</feature>
<dbReference type="PANTHER" id="PTHR33711:SF10">
    <property type="entry name" value="INTRADIOL RING-CLEAVAGE DIOXYGENASES DOMAIN-CONTAINING PROTEIN"/>
    <property type="match status" value="1"/>
</dbReference>
<reference evidence="3" key="1">
    <citation type="submission" date="2020-02" db="EMBL/GenBank/DDBJ databases">
        <authorList>
            <person name="Meier V. D."/>
        </authorList>
    </citation>
    <scope>NUCLEOTIDE SEQUENCE</scope>
    <source>
        <strain evidence="3">AVDCRST_MAG14</strain>
    </source>
</reference>
<sequence>MKAVSVVGYLSLALLALFAVGCGGDPEAGSAEESSATTQPIAKLIEAGEDTTTAAAPGAEEPSEGASEPAAPAAGCEPTQPDMLGPYYVPDAPVRTSVDTGGYVTSGNVLSTGTCQPIPGARIELWLADAGGNYDDAHRATVLAGEGGEYSFESNFPGLYENRPPHIHVRVTAPGYAELVTQHYPEAGQTEANFDLVLQPAA</sequence>